<dbReference type="Proteomes" id="UP000070444">
    <property type="component" value="Unassembled WGS sequence"/>
</dbReference>
<evidence type="ECO:0000256" key="7">
    <source>
        <dbReference type="ARBA" id="ARBA00022792"/>
    </source>
</evidence>
<evidence type="ECO:0000256" key="1">
    <source>
        <dbReference type="ARBA" id="ARBA00002490"/>
    </source>
</evidence>
<keyword evidence="7" id="KW-0999">Mitochondrion inner membrane</keyword>
<dbReference type="PANTHER" id="PTHR17130">
    <property type="entry name" value="MITOCHONDRIAL OUTER MEMBRANE PROTEIN 25"/>
    <property type="match status" value="1"/>
</dbReference>
<organism evidence="12 13">
    <name type="scientific">Conidiobolus coronatus (strain ATCC 28846 / CBS 209.66 / NRRL 28638)</name>
    <name type="common">Delacroixia coronata</name>
    <dbReference type="NCBI Taxonomy" id="796925"/>
    <lineage>
        <taxon>Eukaryota</taxon>
        <taxon>Fungi</taxon>
        <taxon>Fungi incertae sedis</taxon>
        <taxon>Zoopagomycota</taxon>
        <taxon>Entomophthoromycotina</taxon>
        <taxon>Entomophthoromycetes</taxon>
        <taxon>Entomophthorales</taxon>
        <taxon>Ancylistaceae</taxon>
        <taxon>Conidiobolus</taxon>
    </lineage>
</organism>
<keyword evidence="8 11" id="KW-1133">Transmembrane helix</keyword>
<evidence type="ECO:0000256" key="3">
    <source>
        <dbReference type="ARBA" id="ARBA00008370"/>
    </source>
</evidence>
<name>A0A137PGJ4_CONC2</name>
<comment type="function">
    <text evidence="1">Required for the assembly of the mitochondrial respiratory chain complex IV (CIV), also known as cytochrome c oxidase. May participate in merging the COX1 and COX2 assembly lines.</text>
</comment>
<keyword evidence="10 11" id="KW-0472">Membrane</keyword>
<feature type="non-terminal residue" evidence="12">
    <location>
        <position position="1"/>
    </location>
</feature>
<dbReference type="OMA" id="VNMKDEY"/>
<evidence type="ECO:0000256" key="9">
    <source>
        <dbReference type="ARBA" id="ARBA00023128"/>
    </source>
</evidence>
<keyword evidence="13" id="KW-1185">Reference proteome</keyword>
<dbReference type="InterPro" id="IPR020164">
    <property type="entry name" value="Cyt_c_Oxase_assmbl_COX16"/>
</dbReference>
<proteinExistence type="inferred from homology"/>
<accession>A0A137PGJ4</accession>
<evidence type="ECO:0000256" key="6">
    <source>
        <dbReference type="ARBA" id="ARBA00022692"/>
    </source>
</evidence>
<evidence type="ECO:0000313" key="13">
    <source>
        <dbReference type="Proteomes" id="UP000070444"/>
    </source>
</evidence>
<evidence type="ECO:0000256" key="11">
    <source>
        <dbReference type="SAM" id="Phobius"/>
    </source>
</evidence>
<dbReference type="Pfam" id="PF14138">
    <property type="entry name" value="COX16"/>
    <property type="match status" value="1"/>
</dbReference>
<dbReference type="AlphaFoldDB" id="A0A137PGJ4"/>
<gene>
    <name evidence="12" type="ORF">CONCODRAFT_32552</name>
</gene>
<feature type="transmembrane region" description="Helical" evidence="11">
    <location>
        <begin position="6"/>
        <end position="27"/>
    </location>
</feature>
<keyword evidence="6 11" id="KW-0812">Transmembrane</keyword>
<dbReference type="OrthoDB" id="5516033at2759"/>
<evidence type="ECO:0000256" key="5">
    <source>
        <dbReference type="ARBA" id="ARBA00019222"/>
    </source>
</evidence>
<evidence type="ECO:0000256" key="2">
    <source>
        <dbReference type="ARBA" id="ARBA00004434"/>
    </source>
</evidence>
<sequence length="82" mass="10247">RKHPFLFFGLPFISIIVGASFFMTRFTQTRYDYQKTRTQIVSQEQSLKIDKDRKKFNIQEEYWRLMEKQDELDDWDNKRVYR</sequence>
<evidence type="ECO:0000256" key="4">
    <source>
        <dbReference type="ARBA" id="ARBA00015368"/>
    </source>
</evidence>
<protein>
    <recommendedName>
        <fullName evidence="4">Cytochrome c oxidase assembly protein COX16, mitochondrial</fullName>
    </recommendedName>
    <alternativeName>
        <fullName evidence="5">Cytochrome c oxidase assembly protein cox16, mitochondrial</fullName>
    </alternativeName>
</protein>
<dbReference type="STRING" id="796925.A0A137PGJ4"/>
<comment type="subcellular location">
    <subcellularLocation>
        <location evidence="2">Mitochondrion inner membrane</location>
        <topology evidence="2">Single-pass membrane protein</topology>
    </subcellularLocation>
</comment>
<reference evidence="12 13" key="1">
    <citation type="journal article" date="2015" name="Genome Biol. Evol.">
        <title>Phylogenomic analyses indicate that early fungi evolved digesting cell walls of algal ancestors of land plants.</title>
        <authorList>
            <person name="Chang Y."/>
            <person name="Wang S."/>
            <person name="Sekimoto S."/>
            <person name="Aerts A.L."/>
            <person name="Choi C."/>
            <person name="Clum A."/>
            <person name="LaButti K.M."/>
            <person name="Lindquist E.A."/>
            <person name="Yee Ngan C."/>
            <person name="Ohm R.A."/>
            <person name="Salamov A.A."/>
            <person name="Grigoriev I.V."/>
            <person name="Spatafora J.W."/>
            <person name="Berbee M.L."/>
        </authorList>
    </citation>
    <scope>NUCLEOTIDE SEQUENCE [LARGE SCALE GENOMIC DNA]</scope>
    <source>
        <strain evidence="12 13">NRRL 28638</strain>
    </source>
</reference>
<keyword evidence="9" id="KW-0496">Mitochondrion</keyword>
<dbReference type="GO" id="GO:0005743">
    <property type="term" value="C:mitochondrial inner membrane"/>
    <property type="evidence" value="ECO:0007669"/>
    <property type="project" value="UniProtKB-SubCell"/>
</dbReference>
<dbReference type="EMBL" id="KQ964427">
    <property type="protein sequence ID" value="KXN74112.1"/>
    <property type="molecule type" value="Genomic_DNA"/>
</dbReference>
<dbReference type="PANTHER" id="PTHR17130:SF14">
    <property type="entry name" value="CYTOCHROME C OXIDASE ASSEMBLY PROTEIN COX16 HOMOLOG, MITOCHONDRIAL"/>
    <property type="match status" value="1"/>
</dbReference>
<dbReference type="GO" id="GO:0033617">
    <property type="term" value="P:mitochondrial respiratory chain complex IV assembly"/>
    <property type="evidence" value="ECO:0007669"/>
    <property type="project" value="EnsemblFungi"/>
</dbReference>
<evidence type="ECO:0000313" key="12">
    <source>
        <dbReference type="EMBL" id="KXN74112.1"/>
    </source>
</evidence>
<comment type="similarity">
    <text evidence="3">Belongs to the COX16 family.</text>
</comment>
<evidence type="ECO:0000256" key="10">
    <source>
        <dbReference type="ARBA" id="ARBA00023136"/>
    </source>
</evidence>
<evidence type="ECO:0000256" key="8">
    <source>
        <dbReference type="ARBA" id="ARBA00022989"/>
    </source>
</evidence>
<feature type="non-terminal residue" evidence="12">
    <location>
        <position position="82"/>
    </location>
</feature>